<dbReference type="RefSeq" id="WP_210653272.1">
    <property type="nucleotide sequence ID" value="NZ_JAGKQQ010000001.1"/>
</dbReference>
<reference evidence="1 2" key="1">
    <citation type="submission" date="2021-04" db="EMBL/GenBank/DDBJ databases">
        <authorList>
            <person name="Ivanova A."/>
        </authorList>
    </citation>
    <scope>NUCLEOTIDE SEQUENCE [LARGE SCALE GENOMIC DNA]</scope>
    <source>
        <strain evidence="1 2">G18</strain>
    </source>
</reference>
<proteinExistence type="predicted"/>
<dbReference type="EMBL" id="JAGKQQ010000001">
    <property type="protein sequence ID" value="MBP3955179.1"/>
    <property type="molecule type" value="Genomic_DNA"/>
</dbReference>
<accession>A0ABS5BN74</accession>
<protein>
    <recommendedName>
        <fullName evidence="3">Catalase</fullName>
    </recommendedName>
</protein>
<evidence type="ECO:0000313" key="1">
    <source>
        <dbReference type="EMBL" id="MBP3955179.1"/>
    </source>
</evidence>
<evidence type="ECO:0008006" key="3">
    <source>
        <dbReference type="Google" id="ProtNLM"/>
    </source>
</evidence>
<comment type="caution">
    <text evidence="1">The sequence shown here is derived from an EMBL/GenBank/DDBJ whole genome shotgun (WGS) entry which is preliminary data.</text>
</comment>
<dbReference type="InterPro" id="IPR020835">
    <property type="entry name" value="Catalase_sf"/>
</dbReference>
<dbReference type="Gene3D" id="2.40.180.10">
    <property type="entry name" value="Catalase core domain"/>
    <property type="match status" value="1"/>
</dbReference>
<name>A0ABS5BN74_9BACT</name>
<organism evidence="1 2">
    <name type="scientific">Gemmata palustris</name>
    <dbReference type="NCBI Taxonomy" id="2822762"/>
    <lineage>
        <taxon>Bacteria</taxon>
        <taxon>Pseudomonadati</taxon>
        <taxon>Planctomycetota</taxon>
        <taxon>Planctomycetia</taxon>
        <taxon>Gemmatales</taxon>
        <taxon>Gemmataceae</taxon>
        <taxon>Gemmata</taxon>
    </lineage>
</organism>
<keyword evidence="2" id="KW-1185">Reference proteome</keyword>
<evidence type="ECO:0000313" key="2">
    <source>
        <dbReference type="Proteomes" id="UP000676565"/>
    </source>
</evidence>
<dbReference type="SUPFAM" id="SSF56634">
    <property type="entry name" value="Heme-dependent catalase-like"/>
    <property type="match status" value="1"/>
</dbReference>
<gene>
    <name evidence="1" type="ORF">J8F10_07780</name>
</gene>
<dbReference type="Proteomes" id="UP000676565">
    <property type="component" value="Unassembled WGS sequence"/>
</dbReference>
<sequence length="314" mass="34047">MTPPVAPSPLEQVPPNETAAIADLVALQSRLGDPARPRRGQHAKGHGLVRGTFTVRADVPPPLRVGLFAAPNSFACWVRFSNGFAEDDRLPDVHGIGIKVLNPVADHDFLLVDHETFFAADVRRTVGVFSRHVDLLTSGASPAEHDRLLAAEYPVEAVLLGGFVRPAEPSPLEPRYFSGTPYALGDRAVKYQLLPRPQNLAVQRIPPDTPDFLRAALATHLSARPATFDFCVQPQRDPISDPVEDPTAAWGGDAVPVAVLTLPVQEFDTAEREALADALAFSLWHAPAEHRPLGGINRGRKAVYEMSATARRSK</sequence>